<dbReference type="InterPro" id="IPR010282">
    <property type="entry name" value="Uncharacterised_HutD/Ves"/>
</dbReference>
<dbReference type="OrthoDB" id="9800082at2"/>
<dbReference type="CDD" id="cd20293">
    <property type="entry name" value="cupin_HutD_N"/>
    <property type="match status" value="1"/>
</dbReference>
<dbReference type="InterPro" id="IPR014710">
    <property type="entry name" value="RmlC-like_jellyroll"/>
</dbReference>
<evidence type="ECO:0000313" key="1">
    <source>
        <dbReference type="EMBL" id="RMH94095.1"/>
    </source>
</evidence>
<dbReference type="EMBL" id="RFLY01000003">
    <property type="protein sequence ID" value="RMH94095.1"/>
    <property type="molecule type" value="Genomic_DNA"/>
</dbReference>
<dbReference type="Pfam" id="PF05962">
    <property type="entry name" value="HutD"/>
    <property type="match status" value="1"/>
</dbReference>
<dbReference type="Proteomes" id="UP000275012">
    <property type="component" value="Unassembled WGS sequence"/>
</dbReference>
<dbReference type="SUPFAM" id="SSF51182">
    <property type="entry name" value="RmlC-like cupins"/>
    <property type="match status" value="1"/>
</dbReference>
<evidence type="ECO:0000313" key="2">
    <source>
        <dbReference type="Proteomes" id="UP000275012"/>
    </source>
</evidence>
<name>A0A3M2I144_9GAMM</name>
<sequence>MELLDVIRFEQTRRQRWRNGGGWTREIALAGDLADFDWRLSLAEVERDGPFSLFPGIEREIVLLSGAGMVLDFADGECAGLTPEIPRLRFAGERALHSRLLDGPTTDFNLMWARQRIDAELWRRPLAGATTVWAEPGETWAVHLVEGEAWLPDAGDLRLARGDTVLLSGGARRRRQCMEANGHALVIRLRRLPA</sequence>
<gene>
    <name evidence="1" type="ORF">EBB59_02725</name>
</gene>
<reference evidence="1 2" key="1">
    <citation type="submission" date="2018-10" db="EMBL/GenBank/DDBJ databases">
        <title>Proposal of Lysobacter pythonis sp. nov. isolated from royal pythons (Python regius).</title>
        <authorList>
            <person name="Hans-Juergen B."/>
            <person name="Huptas C."/>
            <person name="Sandra B."/>
            <person name="Igor L."/>
            <person name="Joachim S."/>
            <person name="Siegfried S."/>
            <person name="Mareike W."/>
            <person name="Peter K."/>
        </authorList>
    </citation>
    <scope>NUCLEOTIDE SEQUENCE [LARGE SCALE GENOMIC DNA]</scope>
    <source>
        <strain evidence="1 2">4284/11</strain>
    </source>
</reference>
<organism evidence="1 2">
    <name type="scientific">Solilutibacter pythonis</name>
    <dbReference type="NCBI Taxonomy" id="2483112"/>
    <lineage>
        <taxon>Bacteria</taxon>
        <taxon>Pseudomonadati</taxon>
        <taxon>Pseudomonadota</taxon>
        <taxon>Gammaproteobacteria</taxon>
        <taxon>Lysobacterales</taxon>
        <taxon>Lysobacteraceae</taxon>
        <taxon>Solilutibacter</taxon>
    </lineage>
</organism>
<dbReference type="PANTHER" id="PTHR37943">
    <property type="entry name" value="PROTEIN VES"/>
    <property type="match status" value="1"/>
</dbReference>
<proteinExistence type="predicted"/>
<dbReference type="Gene3D" id="2.60.120.10">
    <property type="entry name" value="Jelly Rolls"/>
    <property type="match status" value="1"/>
</dbReference>
<dbReference type="RefSeq" id="WP_122100617.1">
    <property type="nucleotide sequence ID" value="NZ_RFLY01000003.1"/>
</dbReference>
<protein>
    <submittedName>
        <fullName evidence="1">HutD family protein</fullName>
    </submittedName>
</protein>
<comment type="caution">
    <text evidence="1">The sequence shown here is derived from an EMBL/GenBank/DDBJ whole genome shotgun (WGS) entry which is preliminary data.</text>
</comment>
<accession>A0A3M2I144</accession>
<dbReference type="PANTHER" id="PTHR37943:SF1">
    <property type="entry name" value="PROTEIN VES"/>
    <property type="match status" value="1"/>
</dbReference>
<dbReference type="AlphaFoldDB" id="A0A3M2I144"/>
<dbReference type="InterPro" id="IPR011051">
    <property type="entry name" value="RmlC_Cupin_sf"/>
</dbReference>
<keyword evidence="2" id="KW-1185">Reference proteome</keyword>